<name>A0A812C1D7_ACAPH</name>
<evidence type="ECO:0000313" key="2">
    <source>
        <dbReference type="Proteomes" id="UP000597762"/>
    </source>
</evidence>
<evidence type="ECO:0000313" key="1">
    <source>
        <dbReference type="EMBL" id="CAE1252174.1"/>
    </source>
</evidence>
<proteinExistence type="predicted"/>
<organism evidence="1 2">
    <name type="scientific">Acanthosepion pharaonis</name>
    <name type="common">Pharaoh cuttlefish</name>
    <name type="synonym">Sepia pharaonis</name>
    <dbReference type="NCBI Taxonomy" id="158019"/>
    <lineage>
        <taxon>Eukaryota</taxon>
        <taxon>Metazoa</taxon>
        <taxon>Spiralia</taxon>
        <taxon>Lophotrochozoa</taxon>
        <taxon>Mollusca</taxon>
        <taxon>Cephalopoda</taxon>
        <taxon>Coleoidea</taxon>
        <taxon>Decapodiformes</taxon>
        <taxon>Sepiida</taxon>
        <taxon>Sepiina</taxon>
        <taxon>Sepiidae</taxon>
        <taxon>Acanthosepion</taxon>
    </lineage>
</organism>
<reference evidence="1" key="1">
    <citation type="submission" date="2021-01" db="EMBL/GenBank/DDBJ databases">
        <authorList>
            <person name="Li R."/>
            <person name="Bekaert M."/>
        </authorList>
    </citation>
    <scope>NUCLEOTIDE SEQUENCE</scope>
    <source>
        <strain evidence="1">Farmed</strain>
    </source>
</reference>
<protein>
    <submittedName>
        <fullName evidence="1">Uncharacterized protein</fullName>
    </submittedName>
</protein>
<gene>
    <name evidence="1" type="ORF">SPHA_27861</name>
</gene>
<dbReference type="AlphaFoldDB" id="A0A812C1D7"/>
<sequence length="814" mass="91837">MYLSPSFDLSFLSPLFCLPGDFSPFFQYLQNLKHLPVFLALSNSPLLPCLPETCYSVVLSWRNVLLPSLLEILSGIIPLFCLPGTCSFIVPFSLIFWNTLLIILFLENPNTVALSPLFCLPGEMYQQSPFIVLLICRIKHSSHYSVFLEECTNSPLRIPVDFRMALSPLFCLPGGNVLPFVSLLICRIETLPFSFLEECTNSPLHLPCCLPSGILAHYSSSHSLDPLTLSSWRNYTNSPFPSSLFFFCHYSPGECTKIPFILFSRIHSPHYSVPVVVHRIPVDLQNTETSPHYSVFLEECTKVPFNTEGIISHYSVFLGNLFPLLLISPQSLRSVFDLSPSLPVDWHYPHYSVFLEECSPLHCPFDLQNTISPIILSSWRRLPVTPCVPVDFGTLPIILSSWRFFTNSPLRIPVDLQNTEALSPLFCLPGTCTNSPLRIPVDLQNVLALSHYSVFLEECTNSPLLILKHSPHYSVFLEECTNSPLRIPVDLQNTEALSPLFCLPGGMYQQSPSILKHSPHYSVFLEECTNNSPFKSLLICRILKHSPHYSVFLEECTNSPLVSLLICRILALSPLFCLPGGMYQQSLHIPVDLQNTEALSHYSVFLEECTNSPLRIPVDLQNAESTLPIILSSWRNVNSPFVSLQNPSPHYSVFLEECIPSSPCTSHYSVFLEECTNSPLRIPLICRILKHSPHYSVFLEECTNSPLRIPVDLQNPLSPLILSSWRNLLLLPLISRILTLLILSSWRNVATVPFPPFAEYFLPIILSSWRNSNSPLHPFDSESSFSPIILFPGVCTNSPLRIPVDFLNPHYSVF</sequence>
<keyword evidence="2" id="KW-1185">Reference proteome</keyword>
<dbReference type="EMBL" id="CAHIKZ030001092">
    <property type="protein sequence ID" value="CAE1252174.1"/>
    <property type="molecule type" value="Genomic_DNA"/>
</dbReference>
<accession>A0A812C1D7</accession>
<dbReference type="Proteomes" id="UP000597762">
    <property type="component" value="Unassembled WGS sequence"/>
</dbReference>
<comment type="caution">
    <text evidence="1">The sequence shown here is derived from an EMBL/GenBank/DDBJ whole genome shotgun (WGS) entry which is preliminary data.</text>
</comment>